<evidence type="ECO:0000256" key="5">
    <source>
        <dbReference type="ARBA" id="ARBA00022692"/>
    </source>
</evidence>
<evidence type="ECO:0000313" key="15">
    <source>
        <dbReference type="Proteomes" id="UP000075578"/>
    </source>
</evidence>
<accession>A0A150J0A7</accession>
<gene>
    <name evidence="14" type="ORF">AMQ74_01218</name>
</gene>
<keyword evidence="5 13" id="KW-0812">Transmembrane</keyword>
<evidence type="ECO:0000256" key="9">
    <source>
        <dbReference type="ARBA" id="ARBA00023065"/>
    </source>
</evidence>
<dbReference type="InterPro" id="IPR010617">
    <property type="entry name" value="TMEM175-like"/>
</dbReference>
<evidence type="ECO:0000256" key="8">
    <source>
        <dbReference type="ARBA" id="ARBA00022989"/>
    </source>
</evidence>
<keyword evidence="4" id="KW-0633">Potassium transport</keyword>
<dbReference type="EMBL" id="LNGD01000077">
    <property type="protein sequence ID" value="KYC50663.1"/>
    <property type="molecule type" value="Genomic_DNA"/>
</dbReference>
<keyword evidence="7" id="KW-0630">Potassium</keyword>
<organism evidence="14 15">
    <name type="scientific">Candidatus Methanofastidiosum methylothiophilum</name>
    <dbReference type="NCBI Taxonomy" id="1705564"/>
    <lineage>
        <taxon>Archaea</taxon>
        <taxon>Methanobacteriati</taxon>
        <taxon>Methanobacteriota</taxon>
        <taxon>Stenosarchaea group</taxon>
        <taxon>Candidatus Methanofastidiosia</taxon>
        <taxon>Candidatus Methanofastidiosales</taxon>
        <taxon>Candidatus Methanofastidiosaceae</taxon>
        <taxon>Candidatus Methanofastidiosum</taxon>
    </lineage>
</organism>
<comment type="subcellular location">
    <subcellularLocation>
        <location evidence="1">Membrane</location>
        <topology evidence="1">Multi-pass membrane protein</topology>
    </subcellularLocation>
</comment>
<dbReference type="PANTHER" id="PTHR31462:SF5">
    <property type="entry name" value="ENDOSOMAL_LYSOSOMAL PROTON CHANNEL TMEM175"/>
    <property type="match status" value="1"/>
</dbReference>
<evidence type="ECO:0000256" key="2">
    <source>
        <dbReference type="ARBA" id="ARBA00006920"/>
    </source>
</evidence>
<evidence type="ECO:0000256" key="12">
    <source>
        <dbReference type="ARBA" id="ARBA00034430"/>
    </source>
</evidence>
<evidence type="ECO:0000313" key="14">
    <source>
        <dbReference type="EMBL" id="KYC50663.1"/>
    </source>
</evidence>
<proteinExistence type="inferred from homology"/>
<feature type="transmembrane region" description="Helical" evidence="13">
    <location>
        <begin position="118"/>
        <end position="144"/>
    </location>
</feature>
<dbReference type="GO" id="GO:0015252">
    <property type="term" value="F:proton channel activity"/>
    <property type="evidence" value="ECO:0007669"/>
    <property type="project" value="InterPro"/>
</dbReference>
<dbReference type="GO" id="GO:0005267">
    <property type="term" value="F:potassium channel activity"/>
    <property type="evidence" value="ECO:0007669"/>
    <property type="project" value="UniProtKB-KW"/>
</dbReference>
<evidence type="ECO:0000256" key="3">
    <source>
        <dbReference type="ARBA" id="ARBA00022448"/>
    </source>
</evidence>
<keyword evidence="10 13" id="KW-0472">Membrane</keyword>
<protein>
    <recommendedName>
        <fullName evidence="16">DUF1211 domain-containing protein</fullName>
    </recommendedName>
</protein>
<comment type="catalytic activity">
    <reaction evidence="12">
        <text>K(+)(in) = K(+)(out)</text>
        <dbReference type="Rhea" id="RHEA:29463"/>
        <dbReference type="ChEBI" id="CHEBI:29103"/>
    </reaction>
</comment>
<comment type="caution">
    <text evidence="14">The sequence shown here is derived from an EMBL/GenBank/DDBJ whole genome shotgun (WGS) entry which is preliminary data.</text>
</comment>
<keyword evidence="3" id="KW-0813">Transport</keyword>
<evidence type="ECO:0000256" key="6">
    <source>
        <dbReference type="ARBA" id="ARBA00022826"/>
    </source>
</evidence>
<comment type="similarity">
    <text evidence="2">Belongs to the TMEM175 family.</text>
</comment>
<evidence type="ECO:0000256" key="7">
    <source>
        <dbReference type="ARBA" id="ARBA00022958"/>
    </source>
</evidence>
<keyword evidence="6" id="KW-0631">Potassium channel</keyword>
<dbReference type="GO" id="GO:0016020">
    <property type="term" value="C:membrane"/>
    <property type="evidence" value="ECO:0007669"/>
    <property type="project" value="UniProtKB-SubCell"/>
</dbReference>
<dbReference type="Pfam" id="PF06736">
    <property type="entry name" value="TMEM175"/>
    <property type="match status" value="1"/>
</dbReference>
<dbReference type="Proteomes" id="UP000075578">
    <property type="component" value="Unassembled WGS sequence"/>
</dbReference>
<evidence type="ECO:0000256" key="10">
    <source>
        <dbReference type="ARBA" id="ARBA00023136"/>
    </source>
</evidence>
<feature type="transmembrane region" description="Helical" evidence="13">
    <location>
        <begin position="92"/>
        <end position="112"/>
    </location>
</feature>
<keyword evidence="9" id="KW-0406">Ion transport</keyword>
<keyword evidence="11" id="KW-0407">Ion channel</keyword>
<dbReference type="AlphaFoldDB" id="A0A150J0A7"/>
<feature type="transmembrane region" description="Helical" evidence="13">
    <location>
        <begin position="58"/>
        <end position="77"/>
    </location>
</feature>
<evidence type="ECO:0000256" key="1">
    <source>
        <dbReference type="ARBA" id="ARBA00004141"/>
    </source>
</evidence>
<evidence type="ECO:0000256" key="13">
    <source>
        <dbReference type="SAM" id="Phobius"/>
    </source>
</evidence>
<keyword evidence="8 13" id="KW-1133">Transmembrane helix</keyword>
<dbReference type="PANTHER" id="PTHR31462">
    <property type="entry name" value="ENDOSOMAL/LYSOSOMAL POTASSIUM CHANNEL TMEM175"/>
    <property type="match status" value="1"/>
</dbReference>
<evidence type="ECO:0000256" key="11">
    <source>
        <dbReference type="ARBA" id="ARBA00023303"/>
    </source>
</evidence>
<name>A0A150J0A7_9EURY</name>
<feature type="transmembrane region" description="Helical" evidence="13">
    <location>
        <begin position="20"/>
        <end position="38"/>
    </location>
</feature>
<reference evidence="14 15" key="1">
    <citation type="journal article" date="2016" name="ISME J.">
        <title>Chasing the elusive Euryarchaeota class WSA2: genomes reveal a uniquely fastidious methyl-reducing methanogen.</title>
        <authorList>
            <person name="Nobu M.K."/>
            <person name="Narihiro T."/>
            <person name="Kuroda K."/>
            <person name="Mei R."/>
            <person name="Liu W.T."/>
        </authorList>
    </citation>
    <scope>NUCLEOTIDE SEQUENCE [LARGE SCALE GENOMIC DNA]</scope>
    <source>
        <strain evidence="14">U1lsi0528_Bin089</strain>
    </source>
</reference>
<evidence type="ECO:0000256" key="4">
    <source>
        <dbReference type="ARBA" id="ARBA00022538"/>
    </source>
</evidence>
<sequence>MAMKERINENFLNKNRLGSLIDGVFATCMTILVLTIDFPPGLDIKDDIVIANAVMKMIPQILIYFTAFGLLSLFWYLHHSRFECIKRIDKQFIIINVIWLMFIALIPFSTSLSGDYPYLHTAVFVFHINFFILSAFLFLLWFYAVKNNLIDEKIDKKMILANRDIKISMIVVCLLALAFSFISPPLSILVYFLIIPGTQIIKFFNKP</sequence>
<evidence type="ECO:0008006" key="16">
    <source>
        <dbReference type="Google" id="ProtNLM"/>
    </source>
</evidence>